<reference evidence="2 3" key="1">
    <citation type="submission" date="2020-10" db="EMBL/GenBank/DDBJ databases">
        <title>Plant Genome Project.</title>
        <authorList>
            <person name="Zhang R.-G."/>
        </authorList>
    </citation>
    <scope>NUCLEOTIDE SEQUENCE [LARGE SCALE GENOMIC DNA]</scope>
    <source>
        <strain evidence="2">FAFU-HL-1</strain>
        <tissue evidence="2">Leaf</tissue>
    </source>
</reference>
<feature type="compositionally biased region" description="Basic and acidic residues" evidence="1">
    <location>
        <begin position="158"/>
        <end position="167"/>
    </location>
</feature>
<comment type="caution">
    <text evidence="2">The sequence shown here is derived from an EMBL/GenBank/DDBJ whole genome shotgun (WGS) entry which is preliminary data.</text>
</comment>
<evidence type="ECO:0000313" key="2">
    <source>
        <dbReference type="EMBL" id="KAF9672357.1"/>
    </source>
</evidence>
<sequence>MDTDAEEKAIKERGFYFHPSPGSTPREAEPRLLPLFPVTSPRVSVIYIIAGIDGADYESKEKNLMITIILNMNTTVSDCPIPYSFSKCKNEWTETQFSSSTTHFRGNVITVRKGKGLMVKDFVSNGQKQLWTSSAVIERVDKWPRNLVEPYQDQNCRKWGRESEGGRDGGTCDDERKETKKGEEGR</sequence>
<feature type="compositionally biased region" description="Basic and acidic residues" evidence="1">
    <location>
        <begin position="173"/>
        <end position="186"/>
    </location>
</feature>
<dbReference type="Proteomes" id="UP000657918">
    <property type="component" value="Chromosome 11"/>
</dbReference>
<dbReference type="InterPro" id="IPR039611">
    <property type="entry name" value="VQ_4/11/13/19/31/33"/>
</dbReference>
<gene>
    <name evidence="2" type="ORF">SADUNF_Sadunf11G0033200</name>
</gene>
<feature type="region of interest" description="Disordered" evidence="1">
    <location>
        <begin position="1"/>
        <end position="26"/>
    </location>
</feature>
<dbReference type="AlphaFoldDB" id="A0A835JMB4"/>
<evidence type="ECO:0000313" key="3">
    <source>
        <dbReference type="Proteomes" id="UP000657918"/>
    </source>
</evidence>
<feature type="compositionally biased region" description="Basic and acidic residues" evidence="1">
    <location>
        <begin position="1"/>
        <end position="15"/>
    </location>
</feature>
<evidence type="ECO:0000256" key="1">
    <source>
        <dbReference type="SAM" id="MobiDB-lite"/>
    </source>
</evidence>
<keyword evidence="3" id="KW-1185">Reference proteome</keyword>
<proteinExistence type="predicted"/>
<feature type="region of interest" description="Disordered" evidence="1">
    <location>
        <begin position="158"/>
        <end position="186"/>
    </location>
</feature>
<accession>A0A835JMB4</accession>
<dbReference type="PANTHER" id="PTHR33402">
    <property type="entry name" value="VQ MOTIF-CONTAINING PROTEIN 11-LIKE"/>
    <property type="match status" value="1"/>
</dbReference>
<protein>
    <submittedName>
        <fullName evidence="2">Uncharacterized protein</fullName>
    </submittedName>
</protein>
<dbReference type="PANTHER" id="PTHR33402:SF16">
    <property type="entry name" value="VQ MOTIF-CONTAINING PROTEIN 13-RELATED"/>
    <property type="match status" value="1"/>
</dbReference>
<organism evidence="2 3">
    <name type="scientific">Salix dunnii</name>
    <dbReference type="NCBI Taxonomy" id="1413687"/>
    <lineage>
        <taxon>Eukaryota</taxon>
        <taxon>Viridiplantae</taxon>
        <taxon>Streptophyta</taxon>
        <taxon>Embryophyta</taxon>
        <taxon>Tracheophyta</taxon>
        <taxon>Spermatophyta</taxon>
        <taxon>Magnoliopsida</taxon>
        <taxon>eudicotyledons</taxon>
        <taxon>Gunneridae</taxon>
        <taxon>Pentapetalae</taxon>
        <taxon>rosids</taxon>
        <taxon>fabids</taxon>
        <taxon>Malpighiales</taxon>
        <taxon>Salicaceae</taxon>
        <taxon>Saliceae</taxon>
        <taxon>Salix</taxon>
    </lineage>
</organism>
<name>A0A835JMB4_9ROSI</name>
<dbReference type="OrthoDB" id="784396at2759"/>
<dbReference type="EMBL" id="JADGMS010000011">
    <property type="protein sequence ID" value="KAF9672357.1"/>
    <property type="molecule type" value="Genomic_DNA"/>
</dbReference>